<proteinExistence type="predicted"/>
<protein>
    <submittedName>
        <fullName evidence="1">Uncharacterized protein</fullName>
    </submittedName>
</protein>
<keyword evidence="2" id="KW-1185">Reference proteome</keyword>
<comment type="caution">
    <text evidence="1">The sequence shown here is derived from an EMBL/GenBank/DDBJ whole genome shotgun (WGS) entry which is preliminary data.</text>
</comment>
<name>A0ACC2APA8_DIPCM</name>
<evidence type="ECO:0000313" key="1">
    <source>
        <dbReference type="EMBL" id="KAJ7519326.1"/>
    </source>
</evidence>
<reference evidence="2" key="1">
    <citation type="journal article" date="2024" name="Proc. Natl. Acad. Sci. U.S.A.">
        <title>Extraordinary preservation of gene collinearity over three hundred million years revealed in homosporous lycophytes.</title>
        <authorList>
            <person name="Li C."/>
            <person name="Wickell D."/>
            <person name="Kuo L.Y."/>
            <person name="Chen X."/>
            <person name="Nie B."/>
            <person name="Liao X."/>
            <person name="Peng D."/>
            <person name="Ji J."/>
            <person name="Jenkins J."/>
            <person name="Williams M."/>
            <person name="Shu S."/>
            <person name="Plott C."/>
            <person name="Barry K."/>
            <person name="Rajasekar S."/>
            <person name="Grimwood J."/>
            <person name="Han X."/>
            <person name="Sun S."/>
            <person name="Hou Z."/>
            <person name="He W."/>
            <person name="Dai G."/>
            <person name="Sun C."/>
            <person name="Schmutz J."/>
            <person name="Leebens-Mack J.H."/>
            <person name="Li F.W."/>
            <person name="Wang L."/>
        </authorList>
    </citation>
    <scope>NUCLEOTIDE SEQUENCE [LARGE SCALE GENOMIC DNA]</scope>
    <source>
        <strain evidence="2">cv. PW_Plant_1</strain>
    </source>
</reference>
<dbReference type="EMBL" id="CM055111">
    <property type="protein sequence ID" value="KAJ7519326.1"/>
    <property type="molecule type" value="Genomic_DNA"/>
</dbReference>
<gene>
    <name evidence="1" type="ORF">O6H91_20G034200</name>
</gene>
<organism evidence="1 2">
    <name type="scientific">Diphasiastrum complanatum</name>
    <name type="common">Issler's clubmoss</name>
    <name type="synonym">Lycopodium complanatum</name>
    <dbReference type="NCBI Taxonomy" id="34168"/>
    <lineage>
        <taxon>Eukaryota</taxon>
        <taxon>Viridiplantae</taxon>
        <taxon>Streptophyta</taxon>
        <taxon>Embryophyta</taxon>
        <taxon>Tracheophyta</taxon>
        <taxon>Lycopodiopsida</taxon>
        <taxon>Lycopodiales</taxon>
        <taxon>Lycopodiaceae</taxon>
        <taxon>Lycopodioideae</taxon>
        <taxon>Diphasiastrum</taxon>
    </lineage>
</organism>
<evidence type="ECO:0000313" key="2">
    <source>
        <dbReference type="Proteomes" id="UP001162992"/>
    </source>
</evidence>
<accession>A0ACC2APA8</accession>
<sequence>MGNSNVSAGSSDRASGDPEQRLQGVRDAHSSHPYQQGSSVYRQQQHQQGRLSHAGSSESMGHLSDSPGSSARSPLMFTPQIPMAPIQKANEFSNGPFHTGVYDSQTYNDQGDEKGIPTMIVWSHGGIEVSVEGSWDNWRTRQPLQKSGKDFTLLKILPSGVYQYKFIVDGQWRYAPDLPSNQDEMGTVTNLLDVQDYVPENLENIVGFEPPRSPESSYNNPFPVQDDYAKEPPTVPPHLHLTLLNAPPTLEAPGALPRPQHVILNHLYVEKGKTSRSVLALGSTHRFRSKYVTVVMYKPLRK</sequence>
<dbReference type="Proteomes" id="UP001162992">
    <property type="component" value="Chromosome 20"/>
</dbReference>